<sequence>TIHCHADDLVVDHHNVILHDCLRCQMCADALRGHECTATCMMLLCRGRCFAPVLQAATSLESSVADARARRPHSNILSLGYRRRCLDTRKTSLQDHVIMRTANPPHH</sequence>
<dbReference type="HOGENOM" id="CLU_175962_0_0_1"/>
<dbReference type="AlphaFoldDB" id="A0A0C3KJX6"/>
<dbReference type="Proteomes" id="UP000054217">
    <property type="component" value="Unassembled WGS sequence"/>
</dbReference>
<accession>A0A0C3KJX6</accession>
<evidence type="ECO:0000313" key="2">
    <source>
        <dbReference type="Proteomes" id="UP000054217"/>
    </source>
</evidence>
<reference evidence="1 2" key="1">
    <citation type="submission" date="2014-04" db="EMBL/GenBank/DDBJ databases">
        <authorList>
            <consortium name="DOE Joint Genome Institute"/>
            <person name="Kuo A."/>
            <person name="Kohler A."/>
            <person name="Costa M.D."/>
            <person name="Nagy L.G."/>
            <person name="Floudas D."/>
            <person name="Copeland A."/>
            <person name="Barry K.W."/>
            <person name="Cichocki N."/>
            <person name="Veneault-Fourrey C."/>
            <person name="LaButti K."/>
            <person name="Lindquist E.A."/>
            <person name="Lipzen A."/>
            <person name="Lundell T."/>
            <person name="Morin E."/>
            <person name="Murat C."/>
            <person name="Sun H."/>
            <person name="Tunlid A."/>
            <person name="Henrissat B."/>
            <person name="Grigoriev I.V."/>
            <person name="Hibbett D.S."/>
            <person name="Martin F."/>
            <person name="Nordberg H.P."/>
            <person name="Cantor M.N."/>
            <person name="Hua S.X."/>
        </authorList>
    </citation>
    <scope>NUCLEOTIDE SEQUENCE [LARGE SCALE GENOMIC DNA]</scope>
    <source>
        <strain evidence="1 2">Marx 270</strain>
    </source>
</reference>
<evidence type="ECO:0000313" key="1">
    <source>
        <dbReference type="EMBL" id="KIO09877.1"/>
    </source>
</evidence>
<keyword evidence="2" id="KW-1185">Reference proteome</keyword>
<gene>
    <name evidence="1" type="ORF">M404DRAFT_995865</name>
</gene>
<feature type="non-terminal residue" evidence="1">
    <location>
        <position position="1"/>
    </location>
</feature>
<protein>
    <submittedName>
        <fullName evidence="1">Uncharacterized protein</fullName>
    </submittedName>
</protein>
<organism evidence="1 2">
    <name type="scientific">Pisolithus tinctorius Marx 270</name>
    <dbReference type="NCBI Taxonomy" id="870435"/>
    <lineage>
        <taxon>Eukaryota</taxon>
        <taxon>Fungi</taxon>
        <taxon>Dikarya</taxon>
        <taxon>Basidiomycota</taxon>
        <taxon>Agaricomycotina</taxon>
        <taxon>Agaricomycetes</taxon>
        <taxon>Agaricomycetidae</taxon>
        <taxon>Boletales</taxon>
        <taxon>Sclerodermatineae</taxon>
        <taxon>Pisolithaceae</taxon>
        <taxon>Pisolithus</taxon>
    </lineage>
</organism>
<reference evidence="2" key="2">
    <citation type="submission" date="2015-01" db="EMBL/GenBank/DDBJ databases">
        <title>Evolutionary Origins and Diversification of the Mycorrhizal Mutualists.</title>
        <authorList>
            <consortium name="DOE Joint Genome Institute"/>
            <consortium name="Mycorrhizal Genomics Consortium"/>
            <person name="Kohler A."/>
            <person name="Kuo A."/>
            <person name="Nagy L.G."/>
            <person name="Floudas D."/>
            <person name="Copeland A."/>
            <person name="Barry K.W."/>
            <person name="Cichocki N."/>
            <person name="Veneault-Fourrey C."/>
            <person name="LaButti K."/>
            <person name="Lindquist E.A."/>
            <person name="Lipzen A."/>
            <person name="Lundell T."/>
            <person name="Morin E."/>
            <person name="Murat C."/>
            <person name="Riley R."/>
            <person name="Ohm R."/>
            <person name="Sun H."/>
            <person name="Tunlid A."/>
            <person name="Henrissat B."/>
            <person name="Grigoriev I.V."/>
            <person name="Hibbett D.S."/>
            <person name="Martin F."/>
        </authorList>
    </citation>
    <scope>NUCLEOTIDE SEQUENCE [LARGE SCALE GENOMIC DNA]</scope>
    <source>
        <strain evidence="2">Marx 270</strain>
    </source>
</reference>
<proteinExistence type="predicted"/>
<dbReference type="InParanoid" id="A0A0C3KJX6"/>
<name>A0A0C3KJX6_PISTI</name>
<dbReference type="EMBL" id="KN831953">
    <property type="protein sequence ID" value="KIO09877.1"/>
    <property type="molecule type" value="Genomic_DNA"/>
</dbReference>